<dbReference type="PANTHER" id="PTHR47936:SF1">
    <property type="entry name" value="PENTATRICOPEPTIDE REPEAT-CONTAINING PROTEIN GUN1, CHLOROPLASTIC"/>
    <property type="match status" value="1"/>
</dbReference>
<evidence type="ECO:0008006" key="8">
    <source>
        <dbReference type="Google" id="ProtNLM"/>
    </source>
</evidence>
<comment type="function">
    <text evidence="3">Regulates mitochondrial small subunit maturation by controlling 15S rRNA 5'-end processing. Localizes to the 5' precursor of the 15S rRNA in a position that is subsequently occupied by mS47 in the mature yeast mtSSU. Uses structure and sequence-specific RNA recognition, binding to a single-stranded region of the precursor and specifically recognizing bases -6 to -1. The exchange of Ccm1 for mS47 is coupled to the irreversible removal of precursor rRNA that is accompanied by conformational changes of the mitoribosomal proteins uS5m and mS26. These conformational changes signal completion of 5'-end rRNA processing through protection of the mature 5'-end of the 15S rRNA and stabilization of mS47. The removal of the 5' precursor together with the dissociation of Ccm1 may be catalyzed by the 5'-3' exoribonuclease Pet127. Involved in the specific removal of group I introns in mitochondrial encoded transcripts.</text>
</comment>
<evidence type="ECO:0000256" key="2">
    <source>
        <dbReference type="ARBA" id="ARBA00022737"/>
    </source>
</evidence>
<dbReference type="OrthoDB" id="3919568at2759"/>
<dbReference type="Gene3D" id="1.25.40.10">
    <property type="entry name" value="Tetratricopeptide repeat domain"/>
    <property type="match status" value="2"/>
</dbReference>
<comment type="subunit">
    <text evidence="4">Binds to mitochondrial small subunit 15S rRNA.</text>
</comment>
<dbReference type="EMBL" id="ML996694">
    <property type="protein sequence ID" value="KAF2400992.1"/>
    <property type="molecule type" value="Genomic_DNA"/>
</dbReference>
<dbReference type="GO" id="GO:0031930">
    <property type="term" value="P:mitochondria-nucleus signaling pathway"/>
    <property type="evidence" value="ECO:0007669"/>
    <property type="project" value="TreeGrafter"/>
</dbReference>
<organism evidence="6 7">
    <name type="scientific">Trichodelitschia bisporula</name>
    <dbReference type="NCBI Taxonomy" id="703511"/>
    <lineage>
        <taxon>Eukaryota</taxon>
        <taxon>Fungi</taxon>
        <taxon>Dikarya</taxon>
        <taxon>Ascomycota</taxon>
        <taxon>Pezizomycotina</taxon>
        <taxon>Dothideomycetes</taxon>
        <taxon>Dothideomycetes incertae sedis</taxon>
        <taxon>Phaeotrichales</taxon>
        <taxon>Phaeotrichaceae</taxon>
        <taxon>Trichodelitschia</taxon>
    </lineage>
</organism>
<feature type="compositionally biased region" description="Basic and acidic residues" evidence="5">
    <location>
        <begin position="185"/>
        <end position="194"/>
    </location>
</feature>
<feature type="region of interest" description="Disordered" evidence="5">
    <location>
        <begin position="210"/>
        <end position="252"/>
    </location>
</feature>
<evidence type="ECO:0000313" key="6">
    <source>
        <dbReference type="EMBL" id="KAF2400992.1"/>
    </source>
</evidence>
<feature type="compositionally biased region" description="Polar residues" evidence="5">
    <location>
        <begin position="210"/>
        <end position="219"/>
    </location>
</feature>
<proteinExistence type="inferred from homology"/>
<protein>
    <recommendedName>
        <fullName evidence="8">Pentacotripeptide-repeat region of PRORP domain-containing protein</fullName>
    </recommendedName>
</protein>
<evidence type="ECO:0000256" key="5">
    <source>
        <dbReference type="SAM" id="MobiDB-lite"/>
    </source>
</evidence>
<comment type="similarity">
    <text evidence="1">Belongs to the CCM1 family.</text>
</comment>
<sequence length="1044" mass="116738">MLLTAIPRLSSGRLAILRRYALYCSVGTAATVTAFILEGQRRQICQLRKIVENGERLKALVRNSHSDASVASPTRDFASYVASLEARGLVVREPVGENEDAYHYRLADGAKKTTRTSDARTAQGIKSNDPFWRHDYARPTSRVPMRRIPAKGQELLKGVFGSDRDSIPRPIAGNGSATASAENGGSKREESSLRKQQDLIELNAIKKSQQNLQIQQRSGSEAGDAKVWSPFEPSQPEASTSTPTPHDLTPTAEWTSSVTFKDRGSVLSMLGHLQSQNASPEELNEALQEAKLFRPQELCDSLLKIDLQSFSSAWLGPLLSALLQNEEAFAMVLDRVVAHALENGLYDQLIDAHRSLASTVASEQLASRLAEAYVFTASELADREHFRTVLLGVNELQHPELLVSVFRRYASQISLMADLRGHCWSAVINIWNTATALRTIQEMQSLLNCPDVELTNVYAELIKAVWVRTLNFRLVRQLYFEVSHIKQRTNKEVPAPIVNAMLWVCFKKGAPEEAEDIVAKLRNDGVAPNASWFPFLLAAYAKCGDDEGFERTFKALDACLSRGKSKAPLKMGNVVQAYAWNHSPEEVVQLIDRCMGHYGMVPQAGEFDHALLACIHDGNATRRLVDNFESRGFKACVSRQTMTTVVGNYIERWKPKPAHILHLLSYIHNNQPELLTQELVTKAIRYCKQCSRSIHQMSYKSEISVAAQQTISTVINGLEWLLSQAIPLKNPQFLEHPLPRRTYLLQLMKTRRNGLAGTLSYVTEMGYSRRDPETVLLIYAELTSKPLPLSVTALNLALQACFELGDSERASAILDAAIKDGHDPTAAQRIFLTETISHRQVPQYQLCDVVLDHYAAMEAAHIPVHHGLATAAAASLLQGYGPVMRANPGAAADILLAVLQSPYALTAPPNIDFFTVLLRAYVKARAVSGVRWVIREVVRRGVQIDNRFKYALDEGMMGIRQELKKQGNRAEAREVWHEFKELNTVLTRTFMKQKNEVHYMGLKIVARACWLANGENMKTSWRRLKLRRKEGTRSGRMMPERLNS</sequence>
<dbReference type="InterPro" id="IPR011990">
    <property type="entry name" value="TPR-like_helical_dom_sf"/>
</dbReference>
<gene>
    <name evidence="6" type="ORF">EJ06DRAFT_530074</name>
</gene>
<dbReference type="InterPro" id="IPR002885">
    <property type="entry name" value="PPR_rpt"/>
</dbReference>
<evidence type="ECO:0000256" key="3">
    <source>
        <dbReference type="ARBA" id="ARBA00044493"/>
    </source>
</evidence>
<name>A0A6G1HYA5_9PEZI</name>
<evidence type="ECO:0000256" key="4">
    <source>
        <dbReference type="ARBA" id="ARBA00044511"/>
    </source>
</evidence>
<evidence type="ECO:0000313" key="7">
    <source>
        <dbReference type="Proteomes" id="UP000799640"/>
    </source>
</evidence>
<accession>A0A6G1HYA5</accession>
<evidence type="ECO:0000256" key="1">
    <source>
        <dbReference type="ARBA" id="ARBA00006192"/>
    </source>
</evidence>
<dbReference type="PANTHER" id="PTHR47936">
    <property type="entry name" value="PPR_LONG DOMAIN-CONTAINING PROTEIN"/>
    <property type="match status" value="1"/>
</dbReference>
<dbReference type="Pfam" id="PF01535">
    <property type="entry name" value="PPR"/>
    <property type="match status" value="1"/>
</dbReference>
<dbReference type="AlphaFoldDB" id="A0A6G1HYA5"/>
<feature type="region of interest" description="Disordered" evidence="5">
    <location>
        <begin position="159"/>
        <end position="194"/>
    </location>
</feature>
<feature type="region of interest" description="Disordered" evidence="5">
    <location>
        <begin position="110"/>
        <end position="136"/>
    </location>
</feature>
<keyword evidence="2" id="KW-0677">Repeat</keyword>
<keyword evidence="7" id="KW-1185">Reference proteome</keyword>
<reference evidence="6" key="1">
    <citation type="journal article" date="2020" name="Stud. Mycol.">
        <title>101 Dothideomycetes genomes: a test case for predicting lifestyles and emergence of pathogens.</title>
        <authorList>
            <person name="Haridas S."/>
            <person name="Albert R."/>
            <person name="Binder M."/>
            <person name="Bloem J."/>
            <person name="Labutti K."/>
            <person name="Salamov A."/>
            <person name="Andreopoulos B."/>
            <person name="Baker S."/>
            <person name="Barry K."/>
            <person name="Bills G."/>
            <person name="Bluhm B."/>
            <person name="Cannon C."/>
            <person name="Castanera R."/>
            <person name="Culley D."/>
            <person name="Daum C."/>
            <person name="Ezra D."/>
            <person name="Gonzalez J."/>
            <person name="Henrissat B."/>
            <person name="Kuo A."/>
            <person name="Liang C."/>
            <person name="Lipzen A."/>
            <person name="Lutzoni F."/>
            <person name="Magnuson J."/>
            <person name="Mondo S."/>
            <person name="Nolan M."/>
            <person name="Ohm R."/>
            <person name="Pangilinan J."/>
            <person name="Park H.-J."/>
            <person name="Ramirez L."/>
            <person name="Alfaro M."/>
            <person name="Sun H."/>
            <person name="Tritt A."/>
            <person name="Yoshinaga Y."/>
            <person name="Zwiers L.-H."/>
            <person name="Turgeon B."/>
            <person name="Goodwin S."/>
            <person name="Spatafora J."/>
            <person name="Crous P."/>
            <person name="Grigoriev I."/>
        </authorList>
    </citation>
    <scope>NUCLEOTIDE SEQUENCE</scope>
    <source>
        <strain evidence="6">CBS 262.69</strain>
    </source>
</reference>
<dbReference type="Proteomes" id="UP000799640">
    <property type="component" value="Unassembled WGS sequence"/>
</dbReference>